<keyword evidence="10 12" id="KW-0456">Lyase</keyword>
<evidence type="ECO:0000256" key="4">
    <source>
        <dbReference type="ARBA" id="ARBA00022763"/>
    </source>
</evidence>
<feature type="domain" description="HhH-GPD" evidence="14">
    <location>
        <begin position="148"/>
        <end position="299"/>
    </location>
</feature>
<dbReference type="GO" id="GO:0005739">
    <property type="term" value="C:mitochondrion"/>
    <property type="evidence" value="ECO:0007669"/>
    <property type="project" value="UniProtKB-SubCell"/>
</dbReference>
<dbReference type="PANTHER" id="PTHR43286">
    <property type="entry name" value="ENDONUCLEASE III-LIKE PROTEIN 1"/>
    <property type="match status" value="1"/>
</dbReference>
<keyword evidence="9 12" id="KW-0234">DNA repair</keyword>
<dbReference type="SUPFAM" id="SSF48150">
    <property type="entry name" value="DNA-glycosylase"/>
    <property type="match status" value="1"/>
</dbReference>
<dbReference type="Gene3D" id="1.10.1670.10">
    <property type="entry name" value="Helix-hairpin-Helix base-excision DNA repair enzymes (C-terminal)"/>
    <property type="match status" value="1"/>
</dbReference>
<dbReference type="EC" id="3.2.2.-" evidence="12"/>
<protein>
    <recommendedName>
        <fullName evidence="12">Endonuclease III homolog</fullName>
        <ecNumber evidence="12">3.2.2.-</ecNumber>
        <ecNumber evidence="12">4.2.99.18</ecNumber>
    </recommendedName>
    <alternativeName>
        <fullName evidence="12">Bifunctional DNA N-glycosylase/DNA-(apurinic or apyrimidinic site) lyase</fullName>
        <shortName evidence="12">DNA glycosylase/AP lyase</shortName>
    </alternativeName>
</protein>
<dbReference type="InterPro" id="IPR011257">
    <property type="entry name" value="DNA_glycosylase"/>
</dbReference>
<evidence type="ECO:0000256" key="8">
    <source>
        <dbReference type="ARBA" id="ARBA00023014"/>
    </source>
</evidence>
<dbReference type="GO" id="GO:0003677">
    <property type="term" value="F:DNA binding"/>
    <property type="evidence" value="ECO:0007669"/>
    <property type="project" value="UniProtKB-UniRule"/>
</dbReference>
<keyword evidence="15" id="KW-0255">Endonuclease</keyword>
<evidence type="ECO:0000256" key="12">
    <source>
        <dbReference type="HAMAP-Rule" id="MF_03183"/>
    </source>
</evidence>
<dbReference type="InterPro" id="IPR030841">
    <property type="entry name" value="NTH1"/>
</dbReference>
<dbReference type="AlphaFoldDB" id="A0A6A7G4I1"/>
<dbReference type="GO" id="GO:0051539">
    <property type="term" value="F:4 iron, 4 sulfur cluster binding"/>
    <property type="evidence" value="ECO:0007669"/>
    <property type="project" value="UniProtKB-KW"/>
</dbReference>
<dbReference type="GO" id="GO:0006289">
    <property type="term" value="P:nucleotide-excision repair"/>
    <property type="evidence" value="ECO:0007669"/>
    <property type="project" value="TreeGrafter"/>
</dbReference>
<dbReference type="FunFam" id="1.10.1670.10:FF:000003">
    <property type="entry name" value="Endonuclease III homolog"/>
    <property type="match status" value="1"/>
</dbReference>
<evidence type="ECO:0000256" key="11">
    <source>
        <dbReference type="ARBA" id="ARBA00023295"/>
    </source>
</evidence>
<name>A0A6A7G4I1_9CRUS</name>
<dbReference type="InterPro" id="IPR000445">
    <property type="entry name" value="HhH_motif"/>
</dbReference>
<evidence type="ECO:0000256" key="6">
    <source>
        <dbReference type="ARBA" id="ARBA00022946"/>
    </source>
</evidence>
<dbReference type="FunFam" id="1.10.340.30:FF:000005">
    <property type="entry name" value="Endonuclease III-like protein 1"/>
    <property type="match status" value="1"/>
</dbReference>
<reference evidence="15" key="1">
    <citation type="submission" date="2017-11" db="EMBL/GenBank/DDBJ databases">
        <title>The sensing device of the deep-sea amphipod.</title>
        <authorList>
            <person name="Kobayashi H."/>
            <person name="Nagahama T."/>
            <person name="Arai W."/>
            <person name="Sasagawa Y."/>
            <person name="Umeda M."/>
            <person name="Hayashi T."/>
            <person name="Nikaido I."/>
            <person name="Watanabe H."/>
            <person name="Oguri K."/>
            <person name="Kitazato H."/>
            <person name="Fujioka K."/>
            <person name="Kido Y."/>
            <person name="Takami H."/>
        </authorList>
    </citation>
    <scope>NUCLEOTIDE SEQUENCE</scope>
    <source>
        <tissue evidence="15">Whole body</tissue>
    </source>
</reference>
<keyword evidence="15" id="KW-0540">Nuclease</keyword>
<dbReference type="InterPro" id="IPR003265">
    <property type="entry name" value="HhH-GPD_domain"/>
</dbReference>
<evidence type="ECO:0000256" key="10">
    <source>
        <dbReference type="ARBA" id="ARBA00023239"/>
    </source>
</evidence>
<dbReference type="Pfam" id="PF00633">
    <property type="entry name" value="HHH"/>
    <property type="match status" value="1"/>
</dbReference>
<keyword evidence="7" id="KW-0408">Iron</keyword>
<keyword evidence="8" id="KW-0411">Iron-sulfur</keyword>
<evidence type="ECO:0000256" key="9">
    <source>
        <dbReference type="ARBA" id="ARBA00023204"/>
    </source>
</evidence>
<comment type="caution">
    <text evidence="12">Lacks conserved residue(s) required for the propagation of feature annotation.</text>
</comment>
<keyword evidence="12" id="KW-0496">Mitochondrion</keyword>
<dbReference type="SMART" id="SM00478">
    <property type="entry name" value="ENDO3c"/>
    <property type="match status" value="1"/>
</dbReference>
<dbReference type="InterPro" id="IPR023170">
    <property type="entry name" value="HhH_base_excis_C"/>
</dbReference>
<comment type="function">
    <text evidence="12">Bifunctional DNA N-glycosylase with associated apurinic/apyrimidinic (AP) lyase function that catalyzes the first step in base excision repair (BER), the primary repair pathway for the repair of oxidative DNA damage. The DNA N-glycosylase activity releases the damaged DNA base from DNA by cleaving the N-glycosidic bond, leaving an AP site. The AP lyase activity cleaves the phosphodiester bond 3' to the AP site by a beta-elimination. Primarily recognizes and repairs oxidative base damage of pyrimidines.</text>
</comment>
<dbReference type="EMBL" id="IACT01006239">
    <property type="protein sequence ID" value="LAC25374.1"/>
    <property type="molecule type" value="mRNA"/>
</dbReference>
<dbReference type="GO" id="GO:0006285">
    <property type="term" value="P:base-excision repair, AP site formation"/>
    <property type="evidence" value="ECO:0007669"/>
    <property type="project" value="UniProtKB-UniRule"/>
</dbReference>
<dbReference type="CDD" id="cd00056">
    <property type="entry name" value="ENDO3c"/>
    <property type="match status" value="1"/>
</dbReference>
<evidence type="ECO:0000256" key="7">
    <source>
        <dbReference type="ARBA" id="ARBA00023004"/>
    </source>
</evidence>
<proteinExistence type="evidence at transcript level"/>
<comment type="similarity">
    <text evidence="1 12">Belongs to the Nth/MutY family.</text>
</comment>
<evidence type="ECO:0000256" key="1">
    <source>
        <dbReference type="ARBA" id="ARBA00008343"/>
    </source>
</evidence>
<dbReference type="GO" id="GO:0005634">
    <property type="term" value="C:nucleus"/>
    <property type="evidence" value="ECO:0007669"/>
    <property type="project" value="UniProtKB-SubCell"/>
</dbReference>
<evidence type="ECO:0000256" key="2">
    <source>
        <dbReference type="ARBA" id="ARBA00022485"/>
    </source>
</evidence>
<keyword evidence="2" id="KW-0004">4Fe-4S</keyword>
<organism evidence="15">
    <name type="scientific">Hirondellea gigas</name>
    <dbReference type="NCBI Taxonomy" id="1518452"/>
    <lineage>
        <taxon>Eukaryota</taxon>
        <taxon>Metazoa</taxon>
        <taxon>Ecdysozoa</taxon>
        <taxon>Arthropoda</taxon>
        <taxon>Crustacea</taxon>
        <taxon>Multicrustacea</taxon>
        <taxon>Malacostraca</taxon>
        <taxon>Eumalacostraca</taxon>
        <taxon>Peracarida</taxon>
        <taxon>Amphipoda</taxon>
        <taxon>Amphilochidea</taxon>
        <taxon>Lysianassida</taxon>
        <taxon>Lysianassidira</taxon>
        <taxon>Lysianassoidea</taxon>
        <taxon>Lysianassidae</taxon>
        <taxon>Hirondellea</taxon>
    </lineage>
</organism>
<keyword evidence="5 12" id="KW-0378">Hydrolase</keyword>
<keyword evidence="3" id="KW-0479">Metal-binding</keyword>
<dbReference type="GO" id="GO:0000703">
    <property type="term" value="F:oxidized pyrimidine nucleobase lesion DNA N-glycosylase activity"/>
    <property type="evidence" value="ECO:0007669"/>
    <property type="project" value="UniProtKB-UniRule"/>
</dbReference>
<dbReference type="HAMAP" id="MF_03183">
    <property type="entry name" value="Endonuclease_III_Nth"/>
    <property type="match status" value="1"/>
</dbReference>
<dbReference type="PANTHER" id="PTHR43286:SF1">
    <property type="entry name" value="ENDONUCLEASE III-LIKE PROTEIN 1"/>
    <property type="match status" value="1"/>
</dbReference>
<comment type="subcellular location">
    <subcellularLocation>
        <location evidence="12">Nucleus</location>
    </subcellularLocation>
    <subcellularLocation>
        <location evidence="12">Mitochondrion</location>
    </subcellularLocation>
</comment>
<gene>
    <name evidence="12" type="primary">NTH1</name>
</gene>
<keyword evidence="12" id="KW-0539">Nucleus</keyword>
<keyword evidence="6" id="KW-0809">Transit peptide</keyword>
<keyword evidence="11 12" id="KW-0326">Glycosidase</keyword>
<sequence>MFLVHKTIKKSYVTIFFEFPSILNLNTQTYITKVGANCRTTQWLRTVTQPFSSRELSPNSMDVKAKTKAAEKPSTCITKSCQESDGSHGSTAARKVATPDNWEKVLDNIRRMREGRDAPVDKMGANQCWDKNAPPKVRRFQVLVSLMLSSQTKDEITFNAMQRLREHGLTVENLLDTVPELLGKIIYPVAFWKKKVSYLHNTCTALARDHDHDIPDSVAGLCKLPGVGPKMAHLTMEIAWGKLTGIGVDTHVHRISNRLRWTGRKETSTPEATRAALQDWLPKHLWGEVNLLLVGFGQQTCLPVGPKCSECLNSCDKLCPAAGVRSSPAKPGSKSSKRTASVASQQAGKKKK</sequence>
<keyword evidence="4 12" id="KW-0227">DNA damage</keyword>
<dbReference type="Pfam" id="PF00730">
    <property type="entry name" value="HhH-GPD"/>
    <property type="match status" value="1"/>
</dbReference>
<comment type="catalytic activity">
    <reaction evidence="12">
        <text>2'-deoxyribonucleotide-(2'-deoxyribose 5'-phosphate)-2'-deoxyribonucleotide-DNA = a 3'-end 2'-deoxyribonucleotide-(2,3-dehydro-2,3-deoxyribose 5'-phosphate)-DNA + a 5'-end 5'-phospho-2'-deoxyribonucleoside-DNA + H(+)</text>
        <dbReference type="Rhea" id="RHEA:66592"/>
        <dbReference type="Rhea" id="RHEA-COMP:13180"/>
        <dbReference type="Rhea" id="RHEA-COMP:16897"/>
        <dbReference type="Rhea" id="RHEA-COMP:17067"/>
        <dbReference type="ChEBI" id="CHEBI:15378"/>
        <dbReference type="ChEBI" id="CHEBI:136412"/>
        <dbReference type="ChEBI" id="CHEBI:157695"/>
        <dbReference type="ChEBI" id="CHEBI:167181"/>
        <dbReference type="EC" id="4.2.99.18"/>
    </reaction>
</comment>
<dbReference type="GO" id="GO:0140078">
    <property type="term" value="F:class I DNA-(apurinic or apyrimidinic site) endonuclease activity"/>
    <property type="evidence" value="ECO:0007669"/>
    <property type="project" value="UniProtKB-EC"/>
</dbReference>
<evidence type="ECO:0000256" key="13">
    <source>
        <dbReference type="SAM" id="MobiDB-lite"/>
    </source>
</evidence>
<evidence type="ECO:0000259" key="14">
    <source>
        <dbReference type="SMART" id="SM00478"/>
    </source>
</evidence>
<feature type="compositionally biased region" description="Polar residues" evidence="13">
    <location>
        <begin position="338"/>
        <end position="352"/>
    </location>
</feature>
<accession>A0A6A7G4I1</accession>
<dbReference type="GO" id="GO:0046872">
    <property type="term" value="F:metal ion binding"/>
    <property type="evidence" value="ECO:0007669"/>
    <property type="project" value="UniProtKB-KW"/>
</dbReference>
<evidence type="ECO:0000256" key="5">
    <source>
        <dbReference type="ARBA" id="ARBA00022801"/>
    </source>
</evidence>
<dbReference type="EC" id="4.2.99.18" evidence="12"/>
<dbReference type="Gene3D" id="1.10.340.30">
    <property type="entry name" value="Hypothetical protein, domain 2"/>
    <property type="match status" value="1"/>
</dbReference>
<evidence type="ECO:0000313" key="15">
    <source>
        <dbReference type="EMBL" id="LAC25374.1"/>
    </source>
</evidence>
<feature type="region of interest" description="Disordered" evidence="13">
    <location>
        <begin position="322"/>
        <end position="352"/>
    </location>
</feature>
<evidence type="ECO:0000256" key="3">
    <source>
        <dbReference type="ARBA" id="ARBA00022723"/>
    </source>
</evidence>